<dbReference type="PANTHER" id="PTHR46060">
    <property type="entry name" value="MARINER MOS1 TRANSPOSASE-LIKE PROTEIN"/>
    <property type="match status" value="1"/>
</dbReference>
<proteinExistence type="predicted"/>
<dbReference type="WBParaSite" id="ACRNAN_scaffold19406.g10281.t1">
    <property type="protein sequence ID" value="ACRNAN_scaffold19406.g10281.t1"/>
    <property type="gene ID" value="ACRNAN_scaffold19406.g10281"/>
</dbReference>
<evidence type="ECO:0000313" key="4">
    <source>
        <dbReference type="WBParaSite" id="ACRNAN_scaffold19406.g10281.t1"/>
    </source>
</evidence>
<evidence type="ECO:0000259" key="2">
    <source>
        <dbReference type="PROSITE" id="PS51015"/>
    </source>
</evidence>
<dbReference type="InterPro" id="IPR036397">
    <property type="entry name" value="RNaseH_sf"/>
</dbReference>
<feature type="domain" description="YDG" evidence="2">
    <location>
        <begin position="1"/>
        <end position="81"/>
    </location>
</feature>
<dbReference type="Gene3D" id="3.30.420.10">
    <property type="entry name" value="Ribonuclease H-like superfamily/Ribonuclease H"/>
    <property type="match status" value="1"/>
</dbReference>
<keyword evidence="1" id="KW-0539">Nucleus</keyword>
<dbReference type="GO" id="GO:0005634">
    <property type="term" value="C:nucleus"/>
    <property type="evidence" value="ECO:0007669"/>
    <property type="project" value="UniProtKB-SubCell"/>
</dbReference>
<name>A0A914D5P3_9BILA</name>
<dbReference type="InterPro" id="IPR052709">
    <property type="entry name" value="Transposase-MT_Hybrid"/>
</dbReference>
<dbReference type="PROSITE" id="PS51015">
    <property type="entry name" value="YDG"/>
    <property type="match status" value="1"/>
</dbReference>
<accession>A0A914D5P3</accession>
<evidence type="ECO:0000313" key="3">
    <source>
        <dbReference type="Proteomes" id="UP000887540"/>
    </source>
</evidence>
<comment type="subcellular location">
    <subcellularLocation>
        <location evidence="1">Nucleus</location>
    </subcellularLocation>
</comment>
<keyword evidence="3" id="KW-1185">Reference proteome</keyword>
<reference evidence="4" key="1">
    <citation type="submission" date="2022-11" db="UniProtKB">
        <authorList>
            <consortium name="WormBaseParasite"/>
        </authorList>
    </citation>
    <scope>IDENTIFICATION</scope>
</reference>
<dbReference type="AlphaFoldDB" id="A0A914D5P3"/>
<organism evidence="3 4">
    <name type="scientific">Acrobeloides nanus</name>
    <dbReference type="NCBI Taxonomy" id="290746"/>
    <lineage>
        <taxon>Eukaryota</taxon>
        <taxon>Metazoa</taxon>
        <taxon>Ecdysozoa</taxon>
        <taxon>Nematoda</taxon>
        <taxon>Chromadorea</taxon>
        <taxon>Rhabditida</taxon>
        <taxon>Tylenchina</taxon>
        <taxon>Cephalobomorpha</taxon>
        <taxon>Cephaloboidea</taxon>
        <taxon>Cephalobidae</taxon>
        <taxon>Acrobeloides</taxon>
    </lineage>
</organism>
<protein>
    <submittedName>
        <fullName evidence="4">YDG domain-containing protein</fullName>
    </submittedName>
</protein>
<evidence type="ECO:0000256" key="1">
    <source>
        <dbReference type="PROSITE-ProRule" id="PRU00358"/>
    </source>
</evidence>
<dbReference type="PANTHER" id="PTHR46060:SF1">
    <property type="entry name" value="MARINER MOS1 TRANSPOSASE-LIKE PROTEIN"/>
    <property type="match status" value="1"/>
</dbReference>
<dbReference type="GO" id="GO:0003676">
    <property type="term" value="F:nucleic acid binding"/>
    <property type="evidence" value="ECO:0007669"/>
    <property type="project" value="InterPro"/>
</dbReference>
<dbReference type="Proteomes" id="UP000887540">
    <property type="component" value="Unplaced"/>
</dbReference>
<sequence>MGWECVEHPPYSPDISSSDYYLFRSLKHWLRGKKFRTIEEIRQSLTEFFESKTRKWYRRGIYQLEDQWQKVIENNGEYFDY</sequence>
<dbReference type="InterPro" id="IPR003105">
    <property type="entry name" value="SRA_YDG"/>
</dbReference>